<proteinExistence type="predicted"/>
<organism evidence="2 3">
    <name type="scientific">Larimichthys crocea</name>
    <name type="common">Large yellow croaker</name>
    <name type="synonym">Pseudosciaena crocea</name>
    <dbReference type="NCBI Taxonomy" id="215358"/>
    <lineage>
        <taxon>Eukaryota</taxon>
        <taxon>Metazoa</taxon>
        <taxon>Chordata</taxon>
        <taxon>Craniata</taxon>
        <taxon>Vertebrata</taxon>
        <taxon>Euteleostomi</taxon>
        <taxon>Actinopterygii</taxon>
        <taxon>Neopterygii</taxon>
        <taxon>Teleostei</taxon>
        <taxon>Neoteleostei</taxon>
        <taxon>Acanthomorphata</taxon>
        <taxon>Eupercaria</taxon>
        <taxon>Sciaenidae</taxon>
        <taxon>Larimichthys</taxon>
    </lineage>
</organism>
<dbReference type="InterPro" id="IPR040676">
    <property type="entry name" value="DUF5641"/>
</dbReference>
<dbReference type="Pfam" id="PF18701">
    <property type="entry name" value="DUF5641"/>
    <property type="match status" value="1"/>
</dbReference>
<evidence type="ECO:0000313" key="2">
    <source>
        <dbReference type="EMBL" id="KAE8281784.1"/>
    </source>
</evidence>
<sequence length="759" mass="85429">MVKVLLYNGKRRIETYAILDDGSERTILLHSAAHELGLQGPSEDLALRMIRQDISTVPGRSVSFSVSSAFHPQKRFRIHGAFTAIDLGLSKHSHPIDTLQKVYRHLRGPAKVLKHQSSTPQCLLTNTLTPSAELLSHVTRLWQMDVLPYQNEKLIIQSKQNTAAVRILEEKTIRVEVDGIQRYATPLLWKKNVPPFSTPKESVLGLLHGTEKHLSKNPAKAETYSQEIKKLLDAGYIKKLTSAESQASVSAWYIPHHMVRHNVKDRIVFNCSFAHQGASLNEHLLPGPTLGSTLLGVLLRFREYPIAVSSDIKGMFHQVRLLPEDKPFLRFLWRDTARSTSPGASCTKLAYAQKSGLRHTEHPEPTMRNIYRVLARQYDPLGLLIPYTTQAKILVQRLWSKKRDWDDPQLPTDLLQEWHAWESELHQLPAISLPRCYVSPETDFSTCTQSIHIFSDASEKAYGAVAYLRTVDHAGYIQVAFLAARSRVAPVRQQSIPRLELCAAHAGAQLAAVLRKELTLSISSITYWTDSTTVLTWLQSQSCRYKVFVGARVAGIQEMTEGSVWRTFSNFSELLEASVRARHGAATASNPTAEDYKQAELALFRKVESIVNSKPLGYTSSDVADPDPITPNMLLMGRPDPSTPQVIYSDIELLSCRRCKQCQALADQFWIHFIRNYLPSLQTRSKWQQERDDLTVGSIVLIVDQQLPRAMWPVGKVIAVIPGVDGRVRTAQIQVKDKSYTRSVARLIRLPAFPQDTPG</sequence>
<name>A0A6G0HRG1_LARCR</name>
<feature type="domain" description="DUF5641" evidence="1">
    <location>
        <begin position="658"/>
        <end position="750"/>
    </location>
</feature>
<dbReference type="PANTHER" id="PTHR47331:SF5">
    <property type="entry name" value="RIBONUCLEASE H"/>
    <property type="match status" value="1"/>
</dbReference>
<evidence type="ECO:0000313" key="3">
    <source>
        <dbReference type="Proteomes" id="UP000424527"/>
    </source>
</evidence>
<comment type="caution">
    <text evidence="2">The sequence shown here is derived from an EMBL/GenBank/DDBJ whole genome shotgun (WGS) entry which is preliminary data.</text>
</comment>
<keyword evidence="3" id="KW-1185">Reference proteome</keyword>
<protein>
    <recommendedName>
        <fullName evidence="1">DUF5641 domain-containing protein</fullName>
    </recommendedName>
</protein>
<dbReference type="PANTHER" id="PTHR47331">
    <property type="entry name" value="PHD-TYPE DOMAIN-CONTAINING PROTEIN"/>
    <property type="match status" value="1"/>
</dbReference>
<accession>A0A6G0HRG1</accession>
<dbReference type="InterPro" id="IPR008042">
    <property type="entry name" value="Retrotrans_Pao"/>
</dbReference>
<dbReference type="Proteomes" id="UP000424527">
    <property type="component" value="Unassembled WGS sequence"/>
</dbReference>
<dbReference type="AlphaFoldDB" id="A0A6G0HRG1"/>
<dbReference type="SUPFAM" id="SSF56672">
    <property type="entry name" value="DNA/RNA polymerases"/>
    <property type="match status" value="1"/>
</dbReference>
<dbReference type="Pfam" id="PF05380">
    <property type="entry name" value="Peptidase_A17"/>
    <property type="match status" value="1"/>
</dbReference>
<dbReference type="InterPro" id="IPR043502">
    <property type="entry name" value="DNA/RNA_pol_sf"/>
</dbReference>
<dbReference type="EMBL" id="REGW02000019">
    <property type="protein sequence ID" value="KAE8281784.1"/>
    <property type="molecule type" value="Genomic_DNA"/>
</dbReference>
<reference evidence="2 3" key="1">
    <citation type="submission" date="2019-07" db="EMBL/GenBank/DDBJ databases">
        <title>Chromosome genome assembly for large yellow croaker.</title>
        <authorList>
            <person name="Xiao S."/>
        </authorList>
    </citation>
    <scope>NUCLEOTIDE SEQUENCE [LARGE SCALE GENOMIC DNA]</scope>
    <source>
        <strain evidence="2">JMULYC20181020</strain>
        <tissue evidence="2">Muscle</tissue>
    </source>
</reference>
<evidence type="ECO:0000259" key="1">
    <source>
        <dbReference type="Pfam" id="PF18701"/>
    </source>
</evidence>
<gene>
    <name evidence="2" type="ORF">D5F01_LYC19167</name>
</gene>